<accession>A0A915JVT8</accession>
<dbReference type="AlphaFoldDB" id="A0A915JVT8"/>
<reference evidence="2" key="1">
    <citation type="submission" date="2022-11" db="UniProtKB">
        <authorList>
            <consortium name="WormBaseParasite"/>
        </authorList>
    </citation>
    <scope>IDENTIFICATION</scope>
</reference>
<dbReference type="Proteomes" id="UP000887565">
    <property type="component" value="Unplaced"/>
</dbReference>
<name>A0A915JVT8_ROMCU</name>
<sequence>MKTQVAVFISSVKKRCRAAFNEGTPRRPFSRSNVTWPPSFLLLPKMVCFPGELFNVAPWRCCKAEISLVSIRTTDCGTSSDASK</sequence>
<proteinExistence type="predicted"/>
<organism evidence="1 2">
    <name type="scientific">Romanomermis culicivorax</name>
    <name type="common">Nematode worm</name>
    <dbReference type="NCBI Taxonomy" id="13658"/>
    <lineage>
        <taxon>Eukaryota</taxon>
        <taxon>Metazoa</taxon>
        <taxon>Ecdysozoa</taxon>
        <taxon>Nematoda</taxon>
        <taxon>Enoplea</taxon>
        <taxon>Dorylaimia</taxon>
        <taxon>Mermithida</taxon>
        <taxon>Mermithoidea</taxon>
        <taxon>Mermithidae</taxon>
        <taxon>Romanomermis</taxon>
    </lineage>
</organism>
<evidence type="ECO:0000313" key="1">
    <source>
        <dbReference type="Proteomes" id="UP000887565"/>
    </source>
</evidence>
<dbReference type="WBParaSite" id="nRc.2.0.1.t30525-RA">
    <property type="protein sequence ID" value="nRc.2.0.1.t30525-RA"/>
    <property type="gene ID" value="nRc.2.0.1.g30525"/>
</dbReference>
<protein>
    <submittedName>
        <fullName evidence="2">Uncharacterized protein</fullName>
    </submittedName>
</protein>
<keyword evidence="1" id="KW-1185">Reference proteome</keyword>
<evidence type="ECO:0000313" key="2">
    <source>
        <dbReference type="WBParaSite" id="nRc.2.0.1.t30525-RA"/>
    </source>
</evidence>